<dbReference type="EMBL" id="JBFXLS010000011">
    <property type="protein sequence ID" value="KAL2830830.1"/>
    <property type="molecule type" value="Genomic_DNA"/>
</dbReference>
<evidence type="ECO:0000313" key="4">
    <source>
        <dbReference type="Proteomes" id="UP001610335"/>
    </source>
</evidence>
<keyword evidence="1" id="KW-0472">Membrane</keyword>
<feature type="transmembrane region" description="Helical" evidence="1">
    <location>
        <begin position="106"/>
        <end position="125"/>
    </location>
</feature>
<dbReference type="PANTHER" id="PTHR42109:SF2">
    <property type="entry name" value="INTEGRAL MEMBRANE PROTEIN"/>
    <property type="match status" value="1"/>
</dbReference>
<keyword evidence="4" id="KW-1185">Reference proteome</keyword>
<evidence type="ECO:0000313" key="3">
    <source>
        <dbReference type="EMBL" id="KAL2830830.1"/>
    </source>
</evidence>
<reference evidence="3 4" key="1">
    <citation type="submission" date="2024-07" db="EMBL/GenBank/DDBJ databases">
        <title>Section-level genome sequencing and comparative genomics of Aspergillus sections Usti and Cavernicolus.</title>
        <authorList>
            <consortium name="Lawrence Berkeley National Laboratory"/>
            <person name="Nybo J.L."/>
            <person name="Vesth T.C."/>
            <person name="Theobald S."/>
            <person name="Frisvad J.C."/>
            <person name="Larsen T.O."/>
            <person name="Kjaerboelling I."/>
            <person name="Rothschild-Mancinelli K."/>
            <person name="Lyhne E.K."/>
            <person name="Kogle M.E."/>
            <person name="Barry K."/>
            <person name="Clum A."/>
            <person name="Na H."/>
            <person name="Ledsgaard L."/>
            <person name="Lin J."/>
            <person name="Lipzen A."/>
            <person name="Kuo A."/>
            <person name="Riley R."/>
            <person name="Mondo S."/>
            <person name="LaButti K."/>
            <person name="Haridas S."/>
            <person name="Pangalinan J."/>
            <person name="Salamov A.A."/>
            <person name="Simmons B.A."/>
            <person name="Magnuson J.K."/>
            <person name="Chen J."/>
            <person name="Drula E."/>
            <person name="Henrissat B."/>
            <person name="Wiebenga A."/>
            <person name="Lubbers R.J."/>
            <person name="Gomes A.C."/>
            <person name="Makela M.R."/>
            <person name="Stajich J."/>
            <person name="Grigoriev I.V."/>
            <person name="Mortensen U.H."/>
            <person name="De vries R.P."/>
            <person name="Baker S.E."/>
            <person name="Andersen M.R."/>
        </authorList>
    </citation>
    <scope>NUCLEOTIDE SEQUENCE [LARGE SCALE GENOMIC DNA]</scope>
    <source>
        <strain evidence="3 4">CBS 600.67</strain>
    </source>
</reference>
<feature type="transmembrane region" description="Helical" evidence="1">
    <location>
        <begin position="209"/>
        <end position="232"/>
    </location>
</feature>
<feature type="transmembrane region" description="Helical" evidence="1">
    <location>
        <begin position="68"/>
        <end position="94"/>
    </location>
</feature>
<name>A0ABR4ISU7_9EURO</name>
<organism evidence="3 4">
    <name type="scientific">Aspergillus cavernicola</name>
    <dbReference type="NCBI Taxonomy" id="176166"/>
    <lineage>
        <taxon>Eukaryota</taxon>
        <taxon>Fungi</taxon>
        <taxon>Dikarya</taxon>
        <taxon>Ascomycota</taxon>
        <taxon>Pezizomycotina</taxon>
        <taxon>Eurotiomycetes</taxon>
        <taxon>Eurotiomycetidae</taxon>
        <taxon>Eurotiales</taxon>
        <taxon>Aspergillaceae</taxon>
        <taxon>Aspergillus</taxon>
        <taxon>Aspergillus subgen. Nidulantes</taxon>
    </lineage>
</organism>
<evidence type="ECO:0000256" key="1">
    <source>
        <dbReference type="SAM" id="Phobius"/>
    </source>
</evidence>
<feature type="transmembrane region" description="Helical" evidence="1">
    <location>
        <begin position="12"/>
        <end position="29"/>
    </location>
</feature>
<evidence type="ECO:0000259" key="2">
    <source>
        <dbReference type="Pfam" id="PF24800"/>
    </source>
</evidence>
<feature type="transmembrane region" description="Helical" evidence="1">
    <location>
        <begin position="173"/>
        <end position="194"/>
    </location>
</feature>
<keyword evidence="1" id="KW-1133">Transmembrane helix</keyword>
<feature type="transmembrane region" description="Helical" evidence="1">
    <location>
        <begin position="41"/>
        <end position="62"/>
    </location>
</feature>
<protein>
    <recommendedName>
        <fullName evidence="2">DUF7702 domain-containing protein</fullName>
    </recommendedName>
</protein>
<accession>A0ABR4ISU7</accession>
<proteinExistence type="predicted"/>
<dbReference type="Proteomes" id="UP001610335">
    <property type="component" value="Unassembled WGS sequence"/>
</dbReference>
<dbReference type="InterPro" id="IPR056119">
    <property type="entry name" value="DUF7702"/>
</dbReference>
<dbReference type="Pfam" id="PF24800">
    <property type="entry name" value="DUF7702"/>
    <property type="match status" value="1"/>
</dbReference>
<sequence length="258" mass="28086">MGTVTYRDGVAILQLILFFPISIAGIYLWKLSGWRAGGKIWRYVVIVSLLRVAGGICTMLAININSSHIIIAEAVCEMIGIAPLALVYMGLLGAIDVEKRLPPMPLHLITLACLIGLILAIIGVTNADLQDYHPGSLVKAAMGIFLAVTVVILLLSAWLFHQLSFSMRRYQKKLFIAIALSAPFFLVRLIYSAIGDYSSLKAFAIRGNVTVYLCMSVLEEIISIAITMAFGYSALLEKDFPQPTSVAQGGLGQKHNEV</sequence>
<feature type="domain" description="DUF7702" evidence="2">
    <location>
        <begin position="4"/>
        <end position="233"/>
    </location>
</feature>
<comment type="caution">
    <text evidence="3">The sequence shown here is derived from an EMBL/GenBank/DDBJ whole genome shotgun (WGS) entry which is preliminary data.</text>
</comment>
<keyword evidence="1" id="KW-0812">Transmembrane</keyword>
<gene>
    <name evidence="3" type="ORF">BDW59DRAFT_158270</name>
</gene>
<feature type="transmembrane region" description="Helical" evidence="1">
    <location>
        <begin position="137"/>
        <end position="161"/>
    </location>
</feature>
<dbReference type="PANTHER" id="PTHR42109">
    <property type="entry name" value="UNPLACED GENOMIC SCAFFOLD UM_SCAF_CONTIG_1.265, WHOLE GENOME SHOTGUN SEQUENCE"/>
    <property type="match status" value="1"/>
</dbReference>